<dbReference type="InParanoid" id="A0A1Z5K5T2"/>
<accession>A0A1Z5K5T2</accession>
<dbReference type="Proteomes" id="UP000198406">
    <property type="component" value="Unassembled WGS sequence"/>
</dbReference>
<evidence type="ECO:0000256" key="3">
    <source>
        <dbReference type="SAM" id="SignalP"/>
    </source>
</evidence>
<keyword evidence="5" id="KW-1185">Reference proteome</keyword>
<reference evidence="4 5" key="1">
    <citation type="journal article" date="2015" name="Plant Cell">
        <title>Oil accumulation by the oleaginous diatom Fistulifera solaris as revealed by the genome and transcriptome.</title>
        <authorList>
            <person name="Tanaka T."/>
            <person name="Maeda Y."/>
            <person name="Veluchamy A."/>
            <person name="Tanaka M."/>
            <person name="Abida H."/>
            <person name="Marechal E."/>
            <person name="Bowler C."/>
            <person name="Muto M."/>
            <person name="Sunaga Y."/>
            <person name="Tanaka M."/>
            <person name="Yoshino T."/>
            <person name="Taniguchi T."/>
            <person name="Fukuda Y."/>
            <person name="Nemoto M."/>
            <person name="Matsumoto M."/>
            <person name="Wong P.S."/>
            <person name="Aburatani S."/>
            <person name="Fujibuchi W."/>
        </authorList>
    </citation>
    <scope>NUCLEOTIDE SEQUENCE [LARGE SCALE GENOMIC DNA]</scope>
    <source>
        <strain evidence="4 5">JPCC DA0580</strain>
    </source>
</reference>
<keyword evidence="2" id="KW-0472">Membrane</keyword>
<dbReference type="OrthoDB" id="38217at2759"/>
<keyword evidence="3" id="KW-0732">Signal</keyword>
<dbReference type="AlphaFoldDB" id="A0A1Z5K5T2"/>
<feature type="coiled-coil region" evidence="1">
    <location>
        <begin position="185"/>
        <end position="212"/>
    </location>
</feature>
<evidence type="ECO:0000313" key="4">
    <source>
        <dbReference type="EMBL" id="GAX21643.1"/>
    </source>
</evidence>
<evidence type="ECO:0000256" key="1">
    <source>
        <dbReference type="SAM" id="Coils"/>
    </source>
</evidence>
<proteinExistence type="predicted"/>
<protein>
    <submittedName>
        <fullName evidence="4">Uncharacterized protein</fullName>
    </submittedName>
</protein>
<keyword evidence="1" id="KW-0175">Coiled coil</keyword>
<dbReference type="EMBL" id="BDSP01000170">
    <property type="protein sequence ID" value="GAX21643.1"/>
    <property type="molecule type" value="Genomic_DNA"/>
</dbReference>
<evidence type="ECO:0000256" key="2">
    <source>
        <dbReference type="SAM" id="Phobius"/>
    </source>
</evidence>
<feature type="transmembrane region" description="Helical" evidence="2">
    <location>
        <begin position="357"/>
        <end position="376"/>
    </location>
</feature>
<organism evidence="4 5">
    <name type="scientific">Fistulifera solaris</name>
    <name type="common">Oleaginous diatom</name>
    <dbReference type="NCBI Taxonomy" id="1519565"/>
    <lineage>
        <taxon>Eukaryota</taxon>
        <taxon>Sar</taxon>
        <taxon>Stramenopiles</taxon>
        <taxon>Ochrophyta</taxon>
        <taxon>Bacillariophyta</taxon>
        <taxon>Bacillariophyceae</taxon>
        <taxon>Bacillariophycidae</taxon>
        <taxon>Naviculales</taxon>
        <taxon>Naviculaceae</taxon>
        <taxon>Fistulifera</taxon>
    </lineage>
</organism>
<feature type="signal peptide" evidence="3">
    <location>
        <begin position="1"/>
        <end position="17"/>
    </location>
</feature>
<comment type="caution">
    <text evidence="4">The sequence shown here is derived from an EMBL/GenBank/DDBJ whole genome shotgun (WGS) entry which is preliminary data.</text>
</comment>
<evidence type="ECO:0000313" key="5">
    <source>
        <dbReference type="Proteomes" id="UP000198406"/>
    </source>
</evidence>
<feature type="chain" id="PRO_5013300873" evidence="3">
    <location>
        <begin position="18"/>
        <end position="390"/>
    </location>
</feature>
<gene>
    <name evidence="4" type="ORF">FisN_29Hh080</name>
</gene>
<name>A0A1Z5K5T2_FISSO</name>
<keyword evidence="2" id="KW-1133">Transmembrane helix</keyword>
<keyword evidence="2" id="KW-0812">Transmembrane</keyword>
<sequence length="390" mass="43089">MKLFTAVLSLLAAAVAAQQKEHVMISEIQADSDLGRKVMSMARRLDQNGQEYYSQLYDWDNAFSHAWVAGYSIKFQGCHHVSQWNNEANDEQDVRILNKRLARFRLCPSGSCSGSDSNGCSGGYGDYVIDLNSFLQAYIEARQEAYNNGGAYRYDENNANQDQVQGQAQTYEDFATVTTYMQCARAGFRRQLQNNNNNNQDAQNAQNNVNQQYYIGPYCATQGGAVYLGVFVDDSCTTFADSNGGRDTYLTMTGEALPYGSSSIIASDCLSCKEGGQDWYNQDAYAYYAADVADEDDVLQVCEGLYNRAGKCESSLPYGTTYKNNNNACNYIQGIKAVRSNGTVMTASEKANQSAQATISVLSIAFVALSGYVYYLKSKLDQSTINLDKE</sequence>